<keyword evidence="3" id="KW-1185">Reference proteome</keyword>
<sequence>MPDTVPPASIPAIESALRDLLAQVLGLSAERVGAFTPDTALFGALPELDSMAVAGLFTALEDRFAFILEDDEIDGDLVESFGSLTAFVTRKLGVTQDHA</sequence>
<dbReference type="PROSITE" id="PS50075">
    <property type="entry name" value="CARRIER"/>
    <property type="match status" value="1"/>
</dbReference>
<feature type="domain" description="Carrier" evidence="1">
    <location>
        <begin position="11"/>
        <end position="92"/>
    </location>
</feature>
<dbReference type="InterPro" id="IPR009081">
    <property type="entry name" value="PP-bd_ACP"/>
</dbReference>
<name>A0ABQ6P5A6_9SPHN</name>
<organism evidence="2 3">
    <name type="scientific">Novosphingobium pituita</name>
    <dbReference type="NCBI Taxonomy" id="3056842"/>
    <lineage>
        <taxon>Bacteria</taxon>
        <taxon>Pseudomonadati</taxon>
        <taxon>Pseudomonadota</taxon>
        <taxon>Alphaproteobacteria</taxon>
        <taxon>Sphingomonadales</taxon>
        <taxon>Sphingomonadaceae</taxon>
        <taxon>Novosphingobium</taxon>
    </lineage>
</organism>
<reference evidence="2 3" key="1">
    <citation type="submission" date="2023-06" db="EMBL/GenBank/DDBJ databases">
        <title>Draft genome sequence of Novosphingobium sp. strain IK01.</title>
        <authorList>
            <person name="Hatamoto M."/>
            <person name="Ikarashi T."/>
            <person name="Yamaguchi T."/>
        </authorList>
    </citation>
    <scope>NUCLEOTIDE SEQUENCE [LARGE SCALE GENOMIC DNA]</scope>
    <source>
        <strain evidence="2 3">IK01</strain>
    </source>
</reference>
<dbReference type="InterPro" id="IPR036736">
    <property type="entry name" value="ACP-like_sf"/>
</dbReference>
<accession>A0ABQ6P5A6</accession>
<dbReference type="Pfam" id="PF00550">
    <property type="entry name" value="PP-binding"/>
    <property type="match status" value="1"/>
</dbReference>
<evidence type="ECO:0000313" key="3">
    <source>
        <dbReference type="Proteomes" id="UP001187221"/>
    </source>
</evidence>
<proteinExistence type="predicted"/>
<evidence type="ECO:0000259" key="1">
    <source>
        <dbReference type="PROSITE" id="PS50075"/>
    </source>
</evidence>
<comment type="caution">
    <text evidence="2">The sequence shown here is derived from an EMBL/GenBank/DDBJ whole genome shotgun (WGS) entry which is preliminary data.</text>
</comment>
<gene>
    <name evidence="2" type="ORF">NUTIK01_11920</name>
</gene>
<protein>
    <submittedName>
        <fullName evidence="2">Acyl carrier protein</fullName>
    </submittedName>
</protein>
<dbReference type="RefSeq" id="WP_317974213.1">
    <property type="nucleotide sequence ID" value="NZ_BTFW01000001.1"/>
</dbReference>
<dbReference type="SUPFAM" id="SSF47336">
    <property type="entry name" value="ACP-like"/>
    <property type="match status" value="1"/>
</dbReference>
<dbReference type="Gene3D" id="1.10.1200.10">
    <property type="entry name" value="ACP-like"/>
    <property type="match status" value="1"/>
</dbReference>
<dbReference type="EMBL" id="BTFW01000001">
    <property type="protein sequence ID" value="GMM60415.1"/>
    <property type="molecule type" value="Genomic_DNA"/>
</dbReference>
<evidence type="ECO:0000313" key="2">
    <source>
        <dbReference type="EMBL" id="GMM60415.1"/>
    </source>
</evidence>
<dbReference type="Proteomes" id="UP001187221">
    <property type="component" value="Unassembled WGS sequence"/>
</dbReference>